<dbReference type="GO" id="GO:0005615">
    <property type="term" value="C:extracellular space"/>
    <property type="evidence" value="ECO:0007669"/>
    <property type="project" value="TreeGrafter"/>
</dbReference>
<evidence type="ECO:0000313" key="2">
    <source>
        <dbReference type="Ensembl" id="ENSCSEP00000020774.1"/>
    </source>
</evidence>
<feature type="binding site" description="axial binding residue" evidence="1">
    <location>
        <position position="268"/>
    </location>
    <ligand>
        <name>heme b</name>
        <dbReference type="ChEBI" id="CHEBI:60344"/>
    </ligand>
    <ligandPart>
        <name>Fe</name>
        <dbReference type="ChEBI" id="CHEBI:18248"/>
    </ligandPart>
</feature>
<dbReference type="OMA" id="GHIFWCE"/>
<evidence type="ECO:0000313" key="3">
    <source>
        <dbReference type="Proteomes" id="UP000265120"/>
    </source>
</evidence>
<reference evidence="2" key="1">
    <citation type="submission" date="2025-08" db="UniProtKB">
        <authorList>
            <consortium name="Ensembl"/>
        </authorList>
    </citation>
    <scope>IDENTIFICATION</scope>
</reference>
<dbReference type="PROSITE" id="PS50292">
    <property type="entry name" value="PEROXIDASE_3"/>
    <property type="match status" value="1"/>
</dbReference>
<organism evidence="2 3">
    <name type="scientific">Cynoglossus semilaevis</name>
    <name type="common">Tongue sole</name>
    <dbReference type="NCBI Taxonomy" id="244447"/>
    <lineage>
        <taxon>Eukaryota</taxon>
        <taxon>Metazoa</taxon>
        <taxon>Chordata</taxon>
        <taxon>Craniata</taxon>
        <taxon>Vertebrata</taxon>
        <taxon>Euteleostomi</taxon>
        <taxon>Actinopterygii</taxon>
        <taxon>Neopterygii</taxon>
        <taxon>Teleostei</taxon>
        <taxon>Neoteleostei</taxon>
        <taxon>Acanthomorphata</taxon>
        <taxon>Carangaria</taxon>
        <taxon>Pleuronectiformes</taxon>
        <taxon>Pleuronectoidei</taxon>
        <taxon>Cynoglossidae</taxon>
        <taxon>Cynoglossinae</taxon>
        <taxon>Cynoglossus</taxon>
    </lineage>
</organism>
<dbReference type="AlphaFoldDB" id="A0A3P8W2D7"/>
<dbReference type="InterPro" id="IPR037120">
    <property type="entry name" value="Haem_peroxidase_sf_animal"/>
</dbReference>
<sequence length="445" mass="50887">MVSTKYLTQGSTRNTRDLIDLFVVLFFRENTWWGAAKTHWLPAQYEDNISLPKGWSPELRVNGHLLPLVREVSNRIMQTASVESDPLYIHLVTIFGQWTDHDLTFTLDSLSSTCERAEQCFPIETPKTDPRFTKNSCMPFFHSAPACGSGNKGHIFGAIRELLPFRQMAANVCATRRHTTGDSSAEEVPCFVAALAKLNPHWDKERLYQEARKIMGGYFQVITFRDYLYHIVGPDFIQRQLSTYPGYDESIDPSISNVFATAAYRFAHLMVQPLSQLLHKVFFTPWRIIFEDNILGLVGRPAKLNTQNKMMPDDLRERLFKFSTQLALDLASLNMQRGRDHGLPGYNQWFRFCGLSEPKTLAELSVVMNNTELAQKLLDLYGTPDNIDVWLGGWWENEEQNDLITARGNTFLKLEKGDQVYLRTNFAGNGLTSDSFFSGHLLFTE</sequence>
<keyword evidence="1" id="KW-0408">Iron</keyword>
<dbReference type="PANTHER" id="PTHR11475:SF63">
    <property type="entry name" value="EOSINOPHIL PEROXIDASE"/>
    <property type="match status" value="1"/>
</dbReference>
<dbReference type="PRINTS" id="PR00457">
    <property type="entry name" value="ANPEROXIDASE"/>
</dbReference>
<dbReference type="Gene3D" id="1.10.640.10">
    <property type="entry name" value="Haem peroxidase domain superfamily, animal type"/>
    <property type="match status" value="2"/>
</dbReference>
<dbReference type="GO" id="GO:0006979">
    <property type="term" value="P:response to oxidative stress"/>
    <property type="evidence" value="ECO:0007669"/>
    <property type="project" value="InterPro"/>
</dbReference>
<evidence type="ECO:0000256" key="1">
    <source>
        <dbReference type="PIRSR" id="PIRSR619791-2"/>
    </source>
</evidence>
<dbReference type="InterPro" id="IPR010255">
    <property type="entry name" value="Haem_peroxidase_sf"/>
</dbReference>
<proteinExistence type="predicted"/>
<evidence type="ECO:0008006" key="4">
    <source>
        <dbReference type="Google" id="ProtNLM"/>
    </source>
</evidence>
<accession>A0A3P8W2D7</accession>
<dbReference type="GO" id="GO:0004601">
    <property type="term" value="F:peroxidase activity"/>
    <property type="evidence" value="ECO:0007669"/>
    <property type="project" value="InterPro"/>
</dbReference>
<dbReference type="Ensembl" id="ENSCSET00000021039.1">
    <property type="protein sequence ID" value="ENSCSEP00000020774.1"/>
    <property type="gene ID" value="ENSCSEG00000012719.1"/>
</dbReference>
<keyword evidence="1" id="KW-0349">Heme</keyword>
<dbReference type="SUPFAM" id="SSF48113">
    <property type="entry name" value="Heme-dependent peroxidases"/>
    <property type="match status" value="1"/>
</dbReference>
<keyword evidence="1" id="KW-0479">Metal-binding</keyword>
<dbReference type="GO" id="GO:0020037">
    <property type="term" value="F:heme binding"/>
    <property type="evidence" value="ECO:0007669"/>
    <property type="project" value="InterPro"/>
</dbReference>
<dbReference type="InterPro" id="IPR019791">
    <property type="entry name" value="Haem_peroxidase_animal"/>
</dbReference>
<dbReference type="GeneTree" id="ENSGT00940000156009"/>
<reference evidence="2" key="2">
    <citation type="submission" date="2025-09" db="UniProtKB">
        <authorList>
            <consortium name="Ensembl"/>
        </authorList>
    </citation>
    <scope>IDENTIFICATION</scope>
</reference>
<dbReference type="Proteomes" id="UP000265120">
    <property type="component" value="Unassembled WGS sequence"/>
</dbReference>
<keyword evidence="3" id="KW-1185">Reference proteome</keyword>
<dbReference type="Pfam" id="PF03098">
    <property type="entry name" value="An_peroxidase"/>
    <property type="match status" value="2"/>
</dbReference>
<dbReference type="PANTHER" id="PTHR11475">
    <property type="entry name" value="OXIDASE/PEROXIDASE"/>
    <property type="match status" value="1"/>
</dbReference>
<dbReference type="GO" id="GO:0046872">
    <property type="term" value="F:metal ion binding"/>
    <property type="evidence" value="ECO:0007669"/>
    <property type="project" value="UniProtKB-KW"/>
</dbReference>
<protein>
    <recommendedName>
        <fullName evidence="4">Thyroid peroxidase</fullName>
    </recommendedName>
</protein>
<name>A0A3P8W2D7_CYNSE</name>